<proteinExistence type="predicted"/>
<evidence type="ECO:0000313" key="2">
    <source>
        <dbReference type="EMBL" id="RIJ46767.1"/>
    </source>
</evidence>
<organism evidence="2 3">
    <name type="scientific">Maribellus luteus</name>
    <dbReference type="NCBI Taxonomy" id="2305463"/>
    <lineage>
        <taxon>Bacteria</taxon>
        <taxon>Pseudomonadati</taxon>
        <taxon>Bacteroidota</taxon>
        <taxon>Bacteroidia</taxon>
        <taxon>Marinilabiliales</taxon>
        <taxon>Prolixibacteraceae</taxon>
        <taxon>Maribellus</taxon>
    </lineage>
</organism>
<protein>
    <submittedName>
        <fullName evidence="2">DUF58 domain-containing protein</fullName>
    </submittedName>
</protein>
<dbReference type="Gene3D" id="3.40.50.410">
    <property type="entry name" value="von Willebrand factor, type A domain"/>
    <property type="match status" value="1"/>
</dbReference>
<comment type="caution">
    <text evidence="2">The sequence shown here is derived from an EMBL/GenBank/DDBJ whole genome shotgun (WGS) entry which is preliminary data.</text>
</comment>
<dbReference type="SUPFAM" id="SSF53300">
    <property type="entry name" value="vWA-like"/>
    <property type="match status" value="1"/>
</dbReference>
<dbReference type="AlphaFoldDB" id="A0A399SXJ0"/>
<dbReference type="PANTHER" id="PTHR33608">
    <property type="entry name" value="BLL2464 PROTEIN"/>
    <property type="match status" value="1"/>
</dbReference>
<sequence>METTDLLKKVRKIEIKTRGLSRNIFAGEYHSAFKGRGMAFSEVREYQFGDDIRNIDWNVTARYNHPYIKVFEEERELTVMLLIDVSGSREFGTFEKLKKNVITELSAVLSFSAIQNNDKIGVIFFSDKIEKFIPPKKGKSHILRIIRELIDFQPEDRGTDITEAIRYLTNAIKKRCTAFVISDFMDENAELEMALSIANNKHDVVALKIFDERETELPSIGMIKLKDAETGHYVWVDSSSRRTRNMYSDWWRKHTARLDVMFKKCGVDYVAIDTNEDYVKSLMTLFRKRALK</sequence>
<dbReference type="EMBL" id="QWGR01000012">
    <property type="protein sequence ID" value="RIJ46767.1"/>
    <property type="molecule type" value="Genomic_DNA"/>
</dbReference>
<dbReference type="OrthoDB" id="9776116at2"/>
<evidence type="ECO:0000313" key="3">
    <source>
        <dbReference type="Proteomes" id="UP000265926"/>
    </source>
</evidence>
<dbReference type="Pfam" id="PF01882">
    <property type="entry name" value="DUF58"/>
    <property type="match status" value="1"/>
</dbReference>
<dbReference type="PANTHER" id="PTHR33608:SF6">
    <property type="entry name" value="BLL2464 PROTEIN"/>
    <property type="match status" value="1"/>
</dbReference>
<dbReference type="InterPro" id="IPR036465">
    <property type="entry name" value="vWFA_dom_sf"/>
</dbReference>
<accession>A0A399SXJ0</accession>
<dbReference type="Proteomes" id="UP000265926">
    <property type="component" value="Unassembled WGS sequence"/>
</dbReference>
<dbReference type="RefSeq" id="WP_119439312.1">
    <property type="nucleotide sequence ID" value="NZ_QWGR01000012.1"/>
</dbReference>
<name>A0A399SXJ0_9BACT</name>
<reference evidence="2 3" key="1">
    <citation type="submission" date="2018-08" db="EMBL/GenBank/DDBJ databases">
        <title>Pallidiluteibacterium maritimus gen. nov., sp. nov., isolated from coastal sediment.</title>
        <authorList>
            <person name="Zhou L.Y."/>
        </authorList>
    </citation>
    <scope>NUCLEOTIDE SEQUENCE [LARGE SCALE GENOMIC DNA]</scope>
    <source>
        <strain evidence="2 3">XSD2</strain>
    </source>
</reference>
<gene>
    <name evidence="2" type="ORF">D1614_17740</name>
</gene>
<dbReference type="InterPro" id="IPR002881">
    <property type="entry name" value="DUF58"/>
</dbReference>
<evidence type="ECO:0000259" key="1">
    <source>
        <dbReference type="Pfam" id="PF01882"/>
    </source>
</evidence>
<keyword evidence="3" id="KW-1185">Reference proteome</keyword>
<feature type="domain" description="DUF58" evidence="1">
    <location>
        <begin position="42"/>
        <end position="256"/>
    </location>
</feature>
<dbReference type="CDD" id="cd00198">
    <property type="entry name" value="vWFA"/>
    <property type="match status" value="1"/>
</dbReference>